<keyword evidence="4" id="KW-1003">Cell membrane</keyword>
<evidence type="ECO:0000256" key="2">
    <source>
        <dbReference type="ARBA" id="ARBA00021200"/>
    </source>
</evidence>
<comment type="subcellular location">
    <subcellularLocation>
        <location evidence="1">Cell membrane</location>
        <topology evidence="1">Single-pass type I membrane protein</topology>
    </subcellularLocation>
</comment>
<sequence>MRDKQTRNYIIAVAFILWSVLSIEGKLIRHEFQPNTNFENKKRWSNADHEFPCAGDTVVFEPDKVISIYVQINQTISEMFLPMDGEFIFADRVIWGINEQLSSCHSDDVQETHVVSYVSDADDWFKKDNWKAFSATDDNEISTKDLLDVEKVPCDHDRVVFLPTASFTVSADVNVKLSSLVIWGKDYDKASFASYRMGRGRYQFDGNGAIDSNMPTCSDPTGCACRTSTNSGNIHERICSKVTCESEKCESPIEPVGQCCRACGALLNIVFGSAYTEEAMKKYLENFVSNGKYPGIHIVLSKISPAMSAYKNQRTADMAMKRYVKVNDYVQVLITDENAGGDSGSTAKKLAEDLSSGLTSGTPNLGIINVTVALSGAGIQSQNGLSSSAVVGVVFGVLFGIALLTATAFFFTRKRILFSRFAPHMKLYGSNQNIDNPMYDMSQPVTAFDQKMEGNLVDKDSSIAGLPSLSAITSDFGVTFGNPLYYEDDV</sequence>
<keyword evidence="8 10" id="KW-1133">Transmembrane helix</keyword>
<protein>
    <recommendedName>
        <fullName evidence="2">Protein amnionless</fullName>
    </recommendedName>
</protein>
<evidence type="ECO:0000256" key="8">
    <source>
        <dbReference type="ARBA" id="ARBA00022989"/>
    </source>
</evidence>
<evidence type="ECO:0000256" key="4">
    <source>
        <dbReference type="ARBA" id="ARBA00022475"/>
    </source>
</evidence>
<keyword evidence="12" id="KW-1185">Reference proteome</keyword>
<keyword evidence="5 10" id="KW-0812">Transmembrane</keyword>
<evidence type="ECO:0000256" key="3">
    <source>
        <dbReference type="ARBA" id="ARBA00022448"/>
    </source>
</evidence>
<proteinExistence type="predicted"/>
<organism evidence="11 12">
    <name type="scientific">Clavelina lepadiformis</name>
    <name type="common">Light-bulb sea squirt</name>
    <name type="synonym">Ascidia lepadiformis</name>
    <dbReference type="NCBI Taxonomy" id="159417"/>
    <lineage>
        <taxon>Eukaryota</taxon>
        <taxon>Metazoa</taxon>
        <taxon>Chordata</taxon>
        <taxon>Tunicata</taxon>
        <taxon>Ascidiacea</taxon>
        <taxon>Aplousobranchia</taxon>
        <taxon>Clavelinidae</taxon>
        <taxon>Clavelina</taxon>
    </lineage>
</organism>
<dbReference type="Pfam" id="PF14828">
    <property type="entry name" value="Amnionless"/>
    <property type="match status" value="1"/>
</dbReference>
<evidence type="ECO:0000313" key="11">
    <source>
        <dbReference type="EMBL" id="CAK8695131.1"/>
    </source>
</evidence>
<evidence type="ECO:0000256" key="5">
    <source>
        <dbReference type="ARBA" id="ARBA00022692"/>
    </source>
</evidence>
<comment type="caution">
    <text evidence="11">The sequence shown here is derived from an EMBL/GenBank/DDBJ whole genome shotgun (WGS) entry which is preliminary data.</text>
</comment>
<evidence type="ECO:0000256" key="6">
    <source>
        <dbReference type="ARBA" id="ARBA00022729"/>
    </source>
</evidence>
<evidence type="ECO:0000256" key="7">
    <source>
        <dbReference type="ARBA" id="ARBA00022927"/>
    </source>
</evidence>
<evidence type="ECO:0000256" key="1">
    <source>
        <dbReference type="ARBA" id="ARBA00004251"/>
    </source>
</evidence>
<keyword evidence="7" id="KW-0653">Protein transport</keyword>
<evidence type="ECO:0000256" key="9">
    <source>
        <dbReference type="ARBA" id="ARBA00023136"/>
    </source>
</evidence>
<dbReference type="PANTHER" id="PTHR14995">
    <property type="entry name" value="AMNIONLESS"/>
    <property type="match status" value="1"/>
</dbReference>
<dbReference type="Proteomes" id="UP001642483">
    <property type="component" value="Unassembled WGS sequence"/>
</dbReference>
<keyword evidence="3" id="KW-0813">Transport</keyword>
<evidence type="ECO:0000256" key="10">
    <source>
        <dbReference type="SAM" id="Phobius"/>
    </source>
</evidence>
<dbReference type="InterPro" id="IPR026112">
    <property type="entry name" value="AMN"/>
</dbReference>
<feature type="transmembrane region" description="Helical" evidence="10">
    <location>
        <begin position="389"/>
        <end position="411"/>
    </location>
</feature>
<dbReference type="PANTHER" id="PTHR14995:SF2">
    <property type="entry name" value="PROTEIN AMNIONLESS"/>
    <property type="match status" value="1"/>
</dbReference>
<keyword evidence="6" id="KW-0732">Signal</keyword>
<accession>A0ABP0GW14</accession>
<reference evidence="11 12" key="1">
    <citation type="submission" date="2024-02" db="EMBL/GenBank/DDBJ databases">
        <authorList>
            <person name="Daric V."/>
            <person name="Darras S."/>
        </authorList>
    </citation>
    <scope>NUCLEOTIDE SEQUENCE [LARGE SCALE GENOMIC DNA]</scope>
</reference>
<gene>
    <name evidence="11" type="ORF">CVLEPA_LOCUS28417</name>
</gene>
<name>A0ABP0GW14_CLALP</name>
<evidence type="ECO:0000313" key="12">
    <source>
        <dbReference type="Proteomes" id="UP001642483"/>
    </source>
</evidence>
<keyword evidence="9 10" id="KW-0472">Membrane</keyword>
<dbReference type="EMBL" id="CAWYQH010000141">
    <property type="protein sequence ID" value="CAK8695131.1"/>
    <property type="molecule type" value="Genomic_DNA"/>
</dbReference>